<dbReference type="SMART" id="SM00382">
    <property type="entry name" value="AAA"/>
    <property type="match status" value="1"/>
</dbReference>
<evidence type="ECO:0000313" key="10">
    <source>
        <dbReference type="Proteomes" id="UP000009223"/>
    </source>
</evidence>
<dbReference type="PANTHER" id="PTHR43297:SF2">
    <property type="entry name" value="DIPEPTIDE TRANSPORT ATP-BINDING PROTEIN DPPD"/>
    <property type="match status" value="1"/>
</dbReference>
<evidence type="ECO:0000256" key="4">
    <source>
        <dbReference type="ARBA" id="ARBA00022475"/>
    </source>
</evidence>
<dbReference type="GO" id="GO:0005886">
    <property type="term" value="C:plasma membrane"/>
    <property type="evidence" value="ECO:0007669"/>
    <property type="project" value="UniProtKB-SubCell"/>
</dbReference>
<dbReference type="SUPFAM" id="SSF52540">
    <property type="entry name" value="P-loop containing nucleoside triphosphate hydrolases"/>
    <property type="match status" value="1"/>
</dbReference>
<comment type="similarity">
    <text evidence="2">Belongs to the ABC transporter superfamily.</text>
</comment>
<dbReference type="PROSITE" id="PS00211">
    <property type="entry name" value="ABC_TRANSPORTER_1"/>
    <property type="match status" value="1"/>
</dbReference>
<keyword evidence="10" id="KW-1185">Reference proteome</keyword>
<dbReference type="InterPro" id="IPR017871">
    <property type="entry name" value="ABC_transporter-like_CS"/>
</dbReference>
<evidence type="ECO:0000313" key="9">
    <source>
        <dbReference type="EMBL" id="AEF85379.1"/>
    </source>
</evidence>
<reference evidence="10" key="1">
    <citation type="submission" date="2009-12" db="EMBL/GenBank/DDBJ databases">
        <title>Complete sequence of Treponema primitia strain ZAS-2.</title>
        <authorList>
            <person name="Tetu S.G."/>
            <person name="Matson E."/>
            <person name="Ren Q."/>
            <person name="Seshadri R."/>
            <person name="Elbourne L."/>
            <person name="Hassan K.A."/>
            <person name="Durkin A."/>
            <person name="Radune D."/>
            <person name="Mohamoud Y."/>
            <person name="Shay R."/>
            <person name="Jin S."/>
            <person name="Zhang X."/>
            <person name="Lucey K."/>
            <person name="Ballor N.R."/>
            <person name="Ottesen E."/>
            <person name="Rosenthal R."/>
            <person name="Allen A."/>
            <person name="Leadbetter J.R."/>
            <person name="Paulsen I.T."/>
        </authorList>
    </citation>
    <scope>NUCLEOTIDE SEQUENCE [LARGE SCALE GENOMIC DNA]</scope>
    <source>
        <strain evidence="10">ATCC BAA-887 / DSM 12427 / ZAS-2</strain>
    </source>
</reference>
<keyword evidence="5" id="KW-0547">Nucleotide-binding</keyword>
<dbReference type="KEGG" id="tpi:TREPR_2128"/>
<keyword evidence="3" id="KW-0813">Transport</keyword>
<evidence type="ECO:0000256" key="5">
    <source>
        <dbReference type="ARBA" id="ARBA00022741"/>
    </source>
</evidence>
<dbReference type="AlphaFoldDB" id="F5YJ66"/>
<dbReference type="CDD" id="cd03257">
    <property type="entry name" value="ABC_NikE_OppD_transporters"/>
    <property type="match status" value="1"/>
</dbReference>
<evidence type="ECO:0000259" key="8">
    <source>
        <dbReference type="PROSITE" id="PS50893"/>
    </source>
</evidence>
<reference evidence="9 10" key="2">
    <citation type="journal article" date="2011" name="ISME J.">
        <title>RNA-seq reveals cooperative metabolic interactions between two termite-gut spirochete species in co-culture.</title>
        <authorList>
            <person name="Rosenthal A.Z."/>
            <person name="Matson E.G."/>
            <person name="Eldar A."/>
            <person name="Leadbetter J.R."/>
        </authorList>
    </citation>
    <scope>NUCLEOTIDE SEQUENCE [LARGE SCALE GENOMIC DNA]</scope>
    <source>
        <strain evidence="10">ATCC BAA-887 / DSM 12427 / ZAS-2</strain>
    </source>
</reference>
<dbReference type="GO" id="GO:0005524">
    <property type="term" value="F:ATP binding"/>
    <property type="evidence" value="ECO:0007669"/>
    <property type="project" value="UniProtKB-KW"/>
</dbReference>
<dbReference type="Gene3D" id="3.40.50.300">
    <property type="entry name" value="P-loop containing nucleotide triphosphate hydrolases"/>
    <property type="match status" value="1"/>
</dbReference>
<dbReference type="InterPro" id="IPR003593">
    <property type="entry name" value="AAA+_ATPase"/>
</dbReference>
<dbReference type="EMBL" id="CP001843">
    <property type="protein sequence ID" value="AEF85379.1"/>
    <property type="molecule type" value="Genomic_DNA"/>
</dbReference>
<keyword evidence="7" id="KW-0472">Membrane</keyword>
<evidence type="ECO:0000256" key="2">
    <source>
        <dbReference type="ARBA" id="ARBA00005417"/>
    </source>
</evidence>
<dbReference type="PANTHER" id="PTHR43297">
    <property type="entry name" value="OLIGOPEPTIDE TRANSPORT ATP-BINDING PROTEIN APPD"/>
    <property type="match status" value="1"/>
</dbReference>
<dbReference type="InterPro" id="IPR013563">
    <property type="entry name" value="Oligopep_ABC_C"/>
</dbReference>
<dbReference type="HOGENOM" id="CLU_000604_1_23_12"/>
<dbReference type="NCBIfam" id="TIGR01727">
    <property type="entry name" value="oligo_HPY"/>
    <property type="match status" value="1"/>
</dbReference>
<organism evidence="9 10">
    <name type="scientific">Treponema primitia (strain ATCC BAA-887 / DSM 12427 / ZAS-2)</name>
    <dbReference type="NCBI Taxonomy" id="545694"/>
    <lineage>
        <taxon>Bacteria</taxon>
        <taxon>Pseudomonadati</taxon>
        <taxon>Spirochaetota</taxon>
        <taxon>Spirochaetia</taxon>
        <taxon>Spirochaetales</taxon>
        <taxon>Treponemataceae</taxon>
        <taxon>Treponema</taxon>
    </lineage>
</organism>
<dbReference type="Pfam" id="PF08352">
    <property type="entry name" value="oligo_HPY"/>
    <property type="match status" value="1"/>
</dbReference>
<dbReference type="InterPro" id="IPR027417">
    <property type="entry name" value="P-loop_NTPase"/>
</dbReference>
<dbReference type="FunFam" id="3.40.50.300:FF:000016">
    <property type="entry name" value="Oligopeptide ABC transporter ATP-binding component"/>
    <property type="match status" value="1"/>
</dbReference>
<dbReference type="GO" id="GO:0015833">
    <property type="term" value="P:peptide transport"/>
    <property type="evidence" value="ECO:0007669"/>
    <property type="project" value="InterPro"/>
</dbReference>
<evidence type="ECO:0000256" key="3">
    <source>
        <dbReference type="ARBA" id="ARBA00022448"/>
    </source>
</evidence>
<dbReference type="RefSeq" id="WP_015708046.1">
    <property type="nucleotide sequence ID" value="NC_015578.1"/>
</dbReference>
<dbReference type="PROSITE" id="PS50893">
    <property type="entry name" value="ABC_TRANSPORTER_2"/>
    <property type="match status" value="1"/>
</dbReference>
<feature type="domain" description="ABC transporter" evidence="8">
    <location>
        <begin position="4"/>
        <end position="254"/>
    </location>
</feature>
<dbReference type="eggNOG" id="COG0444">
    <property type="taxonomic scope" value="Bacteria"/>
</dbReference>
<name>F5YJ66_TREPZ</name>
<gene>
    <name evidence="9" type="ordered locus">TREPR_2128</name>
</gene>
<dbReference type="Pfam" id="PF00005">
    <property type="entry name" value="ABC_tran"/>
    <property type="match status" value="1"/>
</dbReference>
<evidence type="ECO:0000256" key="6">
    <source>
        <dbReference type="ARBA" id="ARBA00022840"/>
    </source>
</evidence>
<dbReference type="OrthoDB" id="337094at2"/>
<proteinExistence type="inferred from homology"/>
<keyword evidence="4" id="KW-1003">Cell membrane</keyword>
<dbReference type="InterPro" id="IPR050388">
    <property type="entry name" value="ABC_Ni/Peptide_Import"/>
</dbReference>
<sequence>MNLLEIRNLRCSLDMEGRRVEVVRGIDLSIKAGEILGIVGESGSGKTMTMRSVIRILPQNALVEADELSFNGLDLRVQTEKSLEDIRGSEISMIFQDPMTSLNPLKRIGDHITEVLLRHRDITMRAAREEAVALLERVGIPSAGERMRQYPHELSGGMRQRVLIAMALACRPRLLIADEPTTALDVTIQAQLLALIRTLQQKDNMAVALITHDLGVIAGVCHRVAVMYAGLLMETGDVETLFEQPLHPYTRALLRSVPVISQDRDSRSRLRAINGQPPSVLRPPPGCPFAPRCSETRPECSQSLPSMKEYAQDHCARCFNIPGGGL</sequence>
<keyword evidence="6 9" id="KW-0067">ATP-binding</keyword>
<evidence type="ECO:0000256" key="1">
    <source>
        <dbReference type="ARBA" id="ARBA00004417"/>
    </source>
</evidence>
<comment type="subcellular location">
    <subcellularLocation>
        <location evidence="1">Cell inner membrane</location>
        <topology evidence="1">Peripheral membrane protein</topology>
    </subcellularLocation>
</comment>
<dbReference type="STRING" id="545694.TREPR_2128"/>
<dbReference type="Proteomes" id="UP000009223">
    <property type="component" value="Chromosome"/>
</dbReference>
<protein>
    <submittedName>
        <fullName evidence="9">Dipeptide transport ATP-binding protein DppD</fullName>
    </submittedName>
</protein>
<accession>F5YJ66</accession>
<evidence type="ECO:0000256" key="7">
    <source>
        <dbReference type="ARBA" id="ARBA00023136"/>
    </source>
</evidence>
<dbReference type="InterPro" id="IPR003439">
    <property type="entry name" value="ABC_transporter-like_ATP-bd"/>
</dbReference>
<dbReference type="GO" id="GO:0016887">
    <property type="term" value="F:ATP hydrolysis activity"/>
    <property type="evidence" value="ECO:0007669"/>
    <property type="project" value="InterPro"/>
</dbReference>